<evidence type="ECO:0000313" key="1">
    <source>
        <dbReference type="EMBL" id="KAK3262529.1"/>
    </source>
</evidence>
<evidence type="ECO:0000313" key="2">
    <source>
        <dbReference type="Proteomes" id="UP001190700"/>
    </source>
</evidence>
<keyword evidence="2" id="KW-1185">Reference proteome</keyword>
<dbReference type="AlphaFoldDB" id="A0AAE0FMJ8"/>
<name>A0AAE0FMJ8_9CHLO</name>
<sequence>MLLHAQLAAEARRLLTKNRRQLRMAKRRWQRLRRQQQISQAASDVAASPRETPYVEALDEGVNYPASSSSCDGLAASRDSASDVAASSREKPYDEALDEGMDYSASSSSCDGLAAAAAVALPAEGPSDGASDDDAFWARVDSESARVSVALPAEGPLRMERWMMMLSGLALIVKARAQRWHYLQKDLQMDVAILVIVSELSGFCIRVERVLRCGRGLTYR</sequence>
<gene>
    <name evidence="1" type="ORF">CYMTET_28623</name>
</gene>
<dbReference type="Proteomes" id="UP001190700">
    <property type="component" value="Unassembled WGS sequence"/>
</dbReference>
<dbReference type="EMBL" id="LGRX02016123">
    <property type="protein sequence ID" value="KAK3262529.1"/>
    <property type="molecule type" value="Genomic_DNA"/>
</dbReference>
<organism evidence="1 2">
    <name type="scientific">Cymbomonas tetramitiformis</name>
    <dbReference type="NCBI Taxonomy" id="36881"/>
    <lineage>
        <taxon>Eukaryota</taxon>
        <taxon>Viridiplantae</taxon>
        <taxon>Chlorophyta</taxon>
        <taxon>Pyramimonadophyceae</taxon>
        <taxon>Pyramimonadales</taxon>
        <taxon>Pyramimonadaceae</taxon>
        <taxon>Cymbomonas</taxon>
    </lineage>
</organism>
<comment type="caution">
    <text evidence="1">The sequence shown here is derived from an EMBL/GenBank/DDBJ whole genome shotgun (WGS) entry which is preliminary data.</text>
</comment>
<reference evidence="1 2" key="1">
    <citation type="journal article" date="2015" name="Genome Biol. Evol.">
        <title>Comparative Genomics of a Bacterivorous Green Alga Reveals Evolutionary Causalities and Consequences of Phago-Mixotrophic Mode of Nutrition.</title>
        <authorList>
            <person name="Burns J.A."/>
            <person name="Paasch A."/>
            <person name="Narechania A."/>
            <person name="Kim E."/>
        </authorList>
    </citation>
    <scope>NUCLEOTIDE SEQUENCE [LARGE SCALE GENOMIC DNA]</scope>
    <source>
        <strain evidence="1 2">PLY_AMNH</strain>
    </source>
</reference>
<proteinExistence type="predicted"/>
<accession>A0AAE0FMJ8</accession>
<protein>
    <submittedName>
        <fullName evidence="1">Uncharacterized protein</fullName>
    </submittedName>
</protein>